<accession>A0A399DZD2</accession>
<evidence type="ECO:0000313" key="7">
    <source>
        <dbReference type="Proteomes" id="UP000266089"/>
    </source>
</evidence>
<dbReference type="PANTHER" id="PTHR42711:SF5">
    <property type="entry name" value="ABC TRANSPORTER ATP-BINDING PROTEIN NATA"/>
    <property type="match status" value="1"/>
</dbReference>
<dbReference type="InterPro" id="IPR003593">
    <property type="entry name" value="AAA+_ATPase"/>
</dbReference>
<dbReference type="GO" id="GO:0016887">
    <property type="term" value="F:ATP hydrolysis activity"/>
    <property type="evidence" value="ECO:0007669"/>
    <property type="project" value="InterPro"/>
</dbReference>
<evidence type="ECO:0000256" key="3">
    <source>
        <dbReference type="ARBA" id="ARBA00022741"/>
    </source>
</evidence>
<keyword evidence="4 6" id="KW-0067">ATP-binding</keyword>
<dbReference type="SUPFAM" id="SSF52540">
    <property type="entry name" value="P-loop containing nucleoside triphosphate hydrolases"/>
    <property type="match status" value="1"/>
</dbReference>
<evidence type="ECO:0000256" key="4">
    <source>
        <dbReference type="ARBA" id="ARBA00022840"/>
    </source>
</evidence>
<dbReference type="Proteomes" id="UP000266089">
    <property type="component" value="Unassembled WGS sequence"/>
</dbReference>
<dbReference type="OrthoDB" id="9804819at2"/>
<reference evidence="6 7" key="1">
    <citation type="submission" date="2018-08" db="EMBL/GenBank/DDBJ databases">
        <title>Meiothermus cateniformans JCM 15151 genome sequencing project.</title>
        <authorList>
            <person name="Da Costa M.S."/>
            <person name="Albuquerque L."/>
            <person name="Raposo P."/>
            <person name="Froufe H.J.C."/>
            <person name="Barroso C.S."/>
            <person name="Egas C."/>
        </authorList>
    </citation>
    <scope>NUCLEOTIDE SEQUENCE [LARGE SCALE GENOMIC DNA]</scope>
    <source>
        <strain evidence="6 7">JCM 15151</strain>
    </source>
</reference>
<name>A0A399DZD2_9DEIN</name>
<dbReference type="InterPro" id="IPR027417">
    <property type="entry name" value="P-loop_NTPase"/>
</dbReference>
<dbReference type="Gene3D" id="3.40.50.300">
    <property type="entry name" value="P-loop containing nucleotide triphosphate hydrolases"/>
    <property type="match status" value="1"/>
</dbReference>
<dbReference type="InterPro" id="IPR003439">
    <property type="entry name" value="ABC_transporter-like_ATP-bd"/>
</dbReference>
<protein>
    <submittedName>
        <fullName evidence="6">Putative ABC transporter ATP-binding protein YbhF</fullName>
    </submittedName>
</protein>
<organism evidence="6 7">
    <name type="scientific">Meiothermus taiwanensis</name>
    <dbReference type="NCBI Taxonomy" id="172827"/>
    <lineage>
        <taxon>Bacteria</taxon>
        <taxon>Thermotogati</taxon>
        <taxon>Deinococcota</taxon>
        <taxon>Deinococci</taxon>
        <taxon>Thermales</taxon>
        <taxon>Thermaceae</taxon>
        <taxon>Meiothermus</taxon>
    </lineage>
</organism>
<dbReference type="EMBL" id="QWKX01000030">
    <property type="protein sequence ID" value="RIH77196.1"/>
    <property type="molecule type" value="Genomic_DNA"/>
</dbReference>
<dbReference type="GO" id="GO:0005524">
    <property type="term" value="F:ATP binding"/>
    <property type="evidence" value="ECO:0007669"/>
    <property type="project" value="UniProtKB-KW"/>
</dbReference>
<dbReference type="KEGG" id="mtai:Mtai_v1c28570"/>
<gene>
    <name evidence="6" type="primary">ybhF_2</name>
    <name evidence="6" type="ORF">Mcate_01449</name>
</gene>
<evidence type="ECO:0000256" key="2">
    <source>
        <dbReference type="ARBA" id="ARBA00022448"/>
    </source>
</evidence>
<dbReference type="CDD" id="cd03230">
    <property type="entry name" value="ABC_DR_subfamily_A"/>
    <property type="match status" value="1"/>
</dbReference>
<keyword evidence="2" id="KW-0813">Transport</keyword>
<sequence>MSAIRTEKLSKYYGKRRGVVELDLEVKPAEVFGFLGPNGAGKTTTIRLLLDLIRPSSGQAWVLGQPVRDNPALRRRVGYLPGELNLYDGLTGWELFRYFGRLRGKLDTTYLNQLIERFNLDPTHKLRTLSKGGKQKIGLVQAFMHRPELLILDEPTSGLDPLLQAEFQKLVQEVRHEGATVFLSSHVMGEVQALCDRVGIIREGRLVAVSAIHELAERSLRRVRIRFAEAINPKEWAQVPGLKNLRAEGDWLEATVQGSLDPLIKAAAQHQVRDFISQEPSLEEIFLAYYDGRSAA</sequence>
<proteinExistence type="inferred from homology"/>
<dbReference type="PROSITE" id="PS50893">
    <property type="entry name" value="ABC_TRANSPORTER_2"/>
    <property type="match status" value="1"/>
</dbReference>
<dbReference type="InterPro" id="IPR050763">
    <property type="entry name" value="ABC_transporter_ATP-binding"/>
</dbReference>
<evidence type="ECO:0000256" key="1">
    <source>
        <dbReference type="ARBA" id="ARBA00005417"/>
    </source>
</evidence>
<dbReference type="SMART" id="SM00382">
    <property type="entry name" value="AAA"/>
    <property type="match status" value="1"/>
</dbReference>
<keyword evidence="3" id="KW-0547">Nucleotide-binding</keyword>
<feature type="domain" description="ABC transporter" evidence="5">
    <location>
        <begin position="4"/>
        <end position="228"/>
    </location>
</feature>
<comment type="similarity">
    <text evidence="1">Belongs to the ABC transporter superfamily.</text>
</comment>
<dbReference type="RefSeq" id="WP_027888899.1">
    <property type="nucleotide sequence ID" value="NZ_JBHSXZ010000033.1"/>
</dbReference>
<comment type="caution">
    <text evidence="6">The sequence shown here is derived from an EMBL/GenBank/DDBJ whole genome shotgun (WGS) entry which is preliminary data.</text>
</comment>
<dbReference type="PANTHER" id="PTHR42711">
    <property type="entry name" value="ABC TRANSPORTER ATP-BINDING PROTEIN"/>
    <property type="match status" value="1"/>
</dbReference>
<evidence type="ECO:0000259" key="5">
    <source>
        <dbReference type="PROSITE" id="PS50893"/>
    </source>
</evidence>
<evidence type="ECO:0000313" key="6">
    <source>
        <dbReference type="EMBL" id="RIH77196.1"/>
    </source>
</evidence>
<dbReference type="AlphaFoldDB" id="A0A399DZD2"/>
<dbReference type="Pfam" id="PF00005">
    <property type="entry name" value="ABC_tran"/>
    <property type="match status" value="1"/>
</dbReference>